<sequence length="291" mass="33957">MIAKKKLSEVPKFENYKDGIVLLIKFSPYIDSLIKGNLYMNNLKYYINREIETGDRGLGDKLEASLSMSGLSFRVEKTGEVPSEGTDAKYKIRFEGNTDLDTKLETSLYVSATKGLPLEGSGATLRYSFDSDKKRPVFCLFSVTIDNLTIVDENEKFYIAELDYTSEEKEKMIREFGDELLVIEHVGHFCERVEKAFLEKGYESVHRKVRYEDFSINTIERLKSWLEPENNDFFFWKDKYFENQNEYRFVISNVETDEPIIVNIGDISDISRKCNAREFFFSGFPKLRFEK</sequence>
<dbReference type="EMBL" id="NUFN01000017">
    <property type="protein sequence ID" value="PGH84093.1"/>
    <property type="molecule type" value="Genomic_DNA"/>
</dbReference>
<name>A0A9X7C0G4_BACTU</name>
<comment type="caution">
    <text evidence="1">The sequence shown here is derived from an EMBL/GenBank/DDBJ whole genome shotgun (WGS) entry which is preliminary data.</text>
</comment>
<protein>
    <submittedName>
        <fullName evidence="1">Uncharacterized protein</fullName>
    </submittedName>
</protein>
<reference evidence="1 2" key="1">
    <citation type="submission" date="2017-09" db="EMBL/GenBank/DDBJ databases">
        <title>Large-scale bioinformatics analysis of Bacillus genomes uncovers conserved roles of natural products in bacterial physiology.</title>
        <authorList>
            <consortium name="Agbiome Team Llc"/>
            <person name="Bleich R.M."/>
            <person name="Grubbs K.J."/>
            <person name="Santa Maria K.C."/>
            <person name="Allen S.E."/>
            <person name="Farag S."/>
            <person name="Shank E.A."/>
            <person name="Bowers A."/>
        </authorList>
    </citation>
    <scope>NUCLEOTIDE SEQUENCE [LARGE SCALE GENOMIC DNA]</scope>
    <source>
        <strain evidence="1 2">AFS058004</strain>
    </source>
</reference>
<organism evidence="1 2">
    <name type="scientific">Bacillus thuringiensis</name>
    <dbReference type="NCBI Taxonomy" id="1428"/>
    <lineage>
        <taxon>Bacteria</taxon>
        <taxon>Bacillati</taxon>
        <taxon>Bacillota</taxon>
        <taxon>Bacilli</taxon>
        <taxon>Bacillales</taxon>
        <taxon>Bacillaceae</taxon>
        <taxon>Bacillus</taxon>
        <taxon>Bacillus cereus group</taxon>
    </lineage>
</organism>
<dbReference type="AlphaFoldDB" id="A0A9X7C0G4"/>
<proteinExistence type="predicted"/>
<evidence type="ECO:0000313" key="1">
    <source>
        <dbReference type="EMBL" id="PGH84093.1"/>
    </source>
</evidence>
<gene>
    <name evidence="1" type="ORF">CN899_12170</name>
</gene>
<evidence type="ECO:0000313" key="2">
    <source>
        <dbReference type="Proteomes" id="UP000222944"/>
    </source>
</evidence>
<dbReference type="Proteomes" id="UP000222944">
    <property type="component" value="Unassembled WGS sequence"/>
</dbReference>
<dbReference type="RefSeq" id="WP_098866687.1">
    <property type="nucleotide sequence ID" value="NZ_NUFN01000017.1"/>
</dbReference>
<accession>A0A9X7C0G4</accession>